<organism evidence="1 2">
    <name type="scientific">Thiocystis violascens (strain ATCC 17096 / DSM 198 / 6111)</name>
    <name type="common">Chromatium violascens</name>
    <dbReference type="NCBI Taxonomy" id="765911"/>
    <lineage>
        <taxon>Bacteria</taxon>
        <taxon>Pseudomonadati</taxon>
        <taxon>Pseudomonadota</taxon>
        <taxon>Gammaproteobacteria</taxon>
        <taxon>Chromatiales</taxon>
        <taxon>Chromatiaceae</taxon>
        <taxon>Thiocystis</taxon>
    </lineage>
</organism>
<dbReference type="EMBL" id="CP003154">
    <property type="protein sequence ID" value="AFL73530.1"/>
    <property type="molecule type" value="Genomic_DNA"/>
</dbReference>
<proteinExistence type="predicted"/>
<name>I3Y962_THIV6</name>
<dbReference type="eggNOG" id="ENOG5033C7D">
    <property type="taxonomic scope" value="Bacteria"/>
</dbReference>
<evidence type="ECO:0000313" key="1">
    <source>
        <dbReference type="EMBL" id="AFL73530.1"/>
    </source>
</evidence>
<keyword evidence="2" id="KW-1185">Reference proteome</keyword>
<accession>I3Y962</accession>
<dbReference type="Proteomes" id="UP000006062">
    <property type="component" value="Chromosome"/>
</dbReference>
<dbReference type="InterPro" id="IPR054221">
    <property type="entry name" value="DUF6941"/>
</dbReference>
<dbReference type="HOGENOM" id="CLU_147872_0_0_6"/>
<sequence length="154" mass="17108">MIRHVETLFCDDIRHEIGGKISYIGVYSGGLFVPAFPVTLPKLCLSVRILTPANDPLQSLTLRVLKDEETLQEVMLDEGQLAAASDAGEDATDERREERIQMTQFMLVFSPIQFDEPCILKVRAQTESEALRGMALKVDQLPSTFVQDLPPSGS</sequence>
<reference evidence="1 2" key="1">
    <citation type="submission" date="2012-06" db="EMBL/GenBank/DDBJ databases">
        <title>Complete sequence of Thiocystis violascens DSM 198.</title>
        <authorList>
            <consortium name="US DOE Joint Genome Institute"/>
            <person name="Lucas S."/>
            <person name="Han J."/>
            <person name="Lapidus A."/>
            <person name="Cheng J.-F."/>
            <person name="Goodwin L."/>
            <person name="Pitluck S."/>
            <person name="Peters L."/>
            <person name="Ovchinnikova G."/>
            <person name="Teshima H."/>
            <person name="Detter J.C."/>
            <person name="Han C."/>
            <person name="Tapia R."/>
            <person name="Land M."/>
            <person name="Hauser L."/>
            <person name="Kyrpides N."/>
            <person name="Ivanova N."/>
            <person name="Pagani I."/>
            <person name="Vogl K."/>
            <person name="Liu Z."/>
            <person name="Frigaard N.-U."/>
            <person name="Bryant D."/>
            <person name="Woyke T."/>
        </authorList>
    </citation>
    <scope>NUCLEOTIDE SEQUENCE [LARGE SCALE GENOMIC DNA]</scope>
    <source>
        <strain evidence="2">ATCC 17096 / DSM 198 / 6111</strain>
    </source>
</reference>
<evidence type="ECO:0000313" key="2">
    <source>
        <dbReference type="Proteomes" id="UP000006062"/>
    </source>
</evidence>
<dbReference type="STRING" id="765911.Thivi_1538"/>
<dbReference type="KEGG" id="tvi:Thivi_1538"/>
<dbReference type="AlphaFoldDB" id="I3Y962"/>
<protein>
    <submittedName>
        <fullName evidence="1">Uncharacterized protein</fullName>
    </submittedName>
</protein>
<dbReference type="Pfam" id="PF22091">
    <property type="entry name" value="DUF6941"/>
    <property type="match status" value="1"/>
</dbReference>
<gene>
    <name evidence="1" type="ordered locus">Thivi_1538</name>
</gene>